<dbReference type="OrthoDB" id="9802352at2"/>
<dbReference type="SUPFAM" id="SSF52540">
    <property type="entry name" value="P-loop containing nucleoside triphosphate hydrolases"/>
    <property type="match status" value="2"/>
</dbReference>
<comment type="caution">
    <text evidence="5">The sequence shown here is derived from an EMBL/GenBank/DDBJ whole genome shotgun (WGS) entry which is preliminary data.</text>
</comment>
<evidence type="ECO:0000256" key="1">
    <source>
        <dbReference type="ARBA" id="ARBA00006914"/>
    </source>
</evidence>
<keyword evidence="3" id="KW-0067">ATP-binding</keyword>
<accession>A0A6I3XQN8</accession>
<evidence type="ECO:0000313" key="6">
    <source>
        <dbReference type="Proteomes" id="UP000431684"/>
    </source>
</evidence>
<reference evidence="5 6" key="1">
    <citation type="submission" date="2019-11" db="EMBL/GenBank/DDBJ databases">
        <title>Draft Genome Sequences of Six Type Strains of the Genus Massilia.</title>
        <authorList>
            <person name="Miess H."/>
            <person name="Frediansyah A."/>
            <person name="Goeker M."/>
            <person name="Gross H."/>
        </authorList>
    </citation>
    <scope>NUCLEOTIDE SEQUENCE [LARGE SCALE GENOMIC DNA]</scope>
    <source>
        <strain evidence="5 6">DSM 17513</strain>
    </source>
</reference>
<comment type="similarity">
    <text evidence="1">Belongs to the AAA ATPase family.</text>
</comment>
<dbReference type="InterPro" id="IPR003959">
    <property type="entry name" value="ATPase_AAA_core"/>
</dbReference>
<name>A0A6I3XQN8_9BURK</name>
<dbReference type="GO" id="GO:0016887">
    <property type="term" value="F:ATP hydrolysis activity"/>
    <property type="evidence" value="ECO:0007669"/>
    <property type="project" value="InterPro"/>
</dbReference>
<protein>
    <submittedName>
        <fullName evidence="5">AAA family ATPase</fullName>
    </submittedName>
</protein>
<keyword evidence="2" id="KW-0547">Nucleotide-binding</keyword>
<dbReference type="Gene3D" id="3.40.50.300">
    <property type="entry name" value="P-loop containing nucleotide triphosphate hydrolases"/>
    <property type="match status" value="2"/>
</dbReference>
<evidence type="ECO:0000259" key="4">
    <source>
        <dbReference type="SMART" id="SM00382"/>
    </source>
</evidence>
<dbReference type="PANTHER" id="PTHR23073">
    <property type="entry name" value="26S PROTEASOME REGULATORY SUBUNIT"/>
    <property type="match status" value="1"/>
</dbReference>
<organism evidence="5 6">
    <name type="scientific">Pseudoduganella dura</name>
    <dbReference type="NCBI Taxonomy" id="321982"/>
    <lineage>
        <taxon>Bacteria</taxon>
        <taxon>Pseudomonadati</taxon>
        <taxon>Pseudomonadota</taxon>
        <taxon>Betaproteobacteria</taxon>
        <taxon>Burkholderiales</taxon>
        <taxon>Oxalobacteraceae</taxon>
        <taxon>Telluria group</taxon>
        <taxon>Pseudoduganella</taxon>
    </lineage>
</organism>
<evidence type="ECO:0000313" key="5">
    <source>
        <dbReference type="EMBL" id="MUI14095.1"/>
    </source>
</evidence>
<evidence type="ECO:0000256" key="3">
    <source>
        <dbReference type="ARBA" id="ARBA00022840"/>
    </source>
</evidence>
<dbReference type="Pfam" id="PF00004">
    <property type="entry name" value="AAA"/>
    <property type="match status" value="2"/>
</dbReference>
<keyword evidence="6" id="KW-1185">Reference proteome</keyword>
<evidence type="ECO:0000256" key="2">
    <source>
        <dbReference type="ARBA" id="ARBA00022741"/>
    </source>
</evidence>
<feature type="domain" description="AAA+ ATPase" evidence="4">
    <location>
        <begin position="250"/>
        <end position="383"/>
    </location>
</feature>
<dbReference type="SMART" id="SM00382">
    <property type="entry name" value="AAA"/>
    <property type="match status" value="2"/>
</dbReference>
<proteinExistence type="inferred from homology"/>
<dbReference type="CDD" id="cd19481">
    <property type="entry name" value="RecA-like_protease"/>
    <property type="match status" value="1"/>
</dbReference>
<dbReference type="EMBL" id="WNWM01000002">
    <property type="protein sequence ID" value="MUI14095.1"/>
    <property type="molecule type" value="Genomic_DNA"/>
</dbReference>
<sequence>MTLRRRKPSSTSTPATISDLVHLWQLRILVPLGGYKTFITTNGFSSDKVATAIGLGGWIDDDDRDFDAVAVRRDLRDMHRTAEACADQLALPATLQANIARLAGLVGLSPTDCRILAFATMINQHRQLDDCADTLGQMNSLKLYDTLATLLHLDPRAVSSALGPHGVLARSGLLSVDRGGSGYLASKLDLVSGTFADAILACDADPLMLLRDTICLSPLARLALTDFAHIGKALAILRPYLEQAVANGQRGVNIFLHGAPGTGKSELARALAAALSSELLEVASEDTDGDPVTGERRLRAYRAAQSLLGQRQALILFDEVEDVFNDGEGMFGRKSTAQRRKAWLNRMLEQNKVPTLWLANSIDGIDPAFIRRFDIVIDMPVPPRAQRERIVRAACTGLLDEPAIQRIARSDELAPAVVSRAASVVHRICDRLGATGTARAVEWLIDQSLEAQGHMPLRQAAAGRLPAIYDASLLNADVDMTTLAQGLKATGAGRLCLYGPPGTGKTAYGRWLAEHLGMPLLACRASDLMSKWVGGSEKNIAAAFQRAERENALLLIDEVDSFLQDRAQARQSWETTMVNEMLTQMETFSGLFIASTNLMDGLDPAALRRFDMKIRFDYLAAGQAAQLLGRYCSNLEFPAPSAEDLAAMHRLVNLTPGDFAAVARRNWFSPIASAAAFVRALEGECALKRTGGRSIGFVS</sequence>
<dbReference type="InterPro" id="IPR050221">
    <property type="entry name" value="26S_Proteasome_ATPase"/>
</dbReference>
<dbReference type="RefSeq" id="WP_155709826.1">
    <property type="nucleotide sequence ID" value="NZ_WNWM01000002.1"/>
</dbReference>
<dbReference type="Proteomes" id="UP000431684">
    <property type="component" value="Unassembled WGS sequence"/>
</dbReference>
<feature type="domain" description="AAA+ ATPase" evidence="4">
    <location>
        <begin position="491"/>
        <end position="620"/>
    </location>
</feature>
<dbReference type="InterPro" id="IPR027417">
    <property type="entry name" value="P-loop_NTPase"/>
</dbReference>
<dbReference type="InterPro" id="IPR003593">
    <property type="entry name" value="AAA+_ATPase"/>
</dbReference>
<gene>
    <name evidence="5" type="ORF">GJV26_16760</name>
</gene>
<dbReference type="GO" id="GO:0005524">
    <property type="term" value="F:ATP binding"/>
    <property type="evidence" value="ECO:0007669"/>
    <property type="project" value="UniProtKB-KW"/>
</dbReference>
<dbReference type="AlphaFoldDB" id="A0A6I3XQN8"/>